<reference evidence="1" key="1">
    <citation type="submission" date="2023-06" db="EMBL/GenBank/DDBJ databases">
        <authorList>
            <consortium name="Lawrence Berkeley National Laboratory"/>
            <person name="Ahrendt S."/>
            <person name="Sahu N."/>
            <person name="Indic B."/>
            <person name="Wong-Bajracharya J."/>
            <person name="Merenyi Z."/>
            <person name="Ke H.-M."/>
            <person name="Monk M."/>
            <person name="Kocsube S."/>
            <person name="Drula E."/>
            <person name="Lipzen A."/>
            <person name="Balint B."/>
            <person name="Henrissat B."/>
            <person name="Andreopoulos B."/>
            <person name="Martin F.M."/>
            <person name="Harder C.B."/>
            <person name="Rigling D."/>
            <person name="Ford K.L."/>
            <person name="Foster G.D."/>
            <person name="Pangilinan J."/>
            <person name="Papanicolaou A."/>
            <person name="Barry K."/>
            <person name="LaButti K."/>
            <person name="Viragh M."/>
            <person name="Koriabine M."/>
            <person name="Yan M."/>
            <person name="Riley R."/>
            <person name="Champramary S."/>
            <person name="Plett K.L."/>
            <person name="Tsai I.J."/>
            <person name="Slot J."/>
            <person name="Sipos G."/>
            <person name="Plett J."/>
            <person name="Nagy L.G."/>
            <person name="Grigoriev I.V."/>
        </authorList>
    </citation>
    <scope>NUCLEOTIDE SEQUENCE</scope>
    <source>
        <strain evidence="1">CCBAS 213</strain>
    </source>
</reference>
<accession>A0AA39J3N5</accession>
<gene>
    <name evidence="1" type="ORF">EV420DRAFT_1487965</name>
</gene>
<keyword evidence="2" id="KW-1185">Reference proteome</keyword>
<proteinExistence type="predicted"/>
<dbReference type="AlphaFoldDB" id="A0AA39J3N5"/>
<dbReference type="RefSeq" id="XP_060321987.1">
    <property type="nucleotide sequence ID" value="XM_060470586.1"/>
</dbReference>
<evidence type="ECO:0000313" key="1">
    <source>
        <dbReference type="EMBL" id="KAK0435458.1"/>
    </source>
</evidence>
<protein>
    <submittedName>
        <fullName evidence="1">Uncharacterized protein</fullName>
    </submittedName>
</protein>
<organism evidence="1 2">
    <name type="scientific">Armillaria tabescens</name>
    <name type="common">Ringless honey mushroom</name>
    <name type="synonym">Agaricus tabescens</name>
    <dbReference type="NCBI Taxonomy" id="1929756"/>
    <lineage>
        <taxon>Eukaryota</taxon>
        <taxon>Fungi</taxon>
        <taxon>Dikarya</taxon>
        <taxon>Basidiomycota</taxon>
        <taxon>Agaricomycotina</taxon>
        <taxon>Agaricomycetes</taxon>
        <taxon>Agaricomycetidae</taxon>
        <taxon>Agaricales</taxon>
        <taxon>Marasmiineae</taxon>
        <taxon>Physalacriaceae</taxon>
        <taxon>Desarmillaria</taxon>
    </lineage>
</organism>
<dbReference type="Proteomes" id="UP001175211">
    <property type="component" value="Unassembled WGS sequence"/>
</dbReference>
<dbReference type="EMBL" id="JAUEPS010000148">
    <property type="protein sequence ID" value="KAK0435458.1"/>
    <property type="molecule type" value="Genomic_DNA"/>
</dbReference>
<evidence type="ECO:0000313" key="2">
    <source>
        <dbReference type="Proteomes" id="UP001175211"/>
    </source>
</evidence>
<dbReference type="GeneID" id="85354134"/>
<comment type="caution">
    <text evidence="1">The sequence shown here is derived from an EMBL/GenBank/DDBJ whole genome shotgun (WGS) entry which is preliminary data.</text>
</comment>
<sequence length="168" mass="18674">MSIAAWKIFARSRKKIDAGQVAQEKVDRAMTKQKDLSAHAVAELLRIPKRKFPLKSSPTFRSLSVLGVPMLCNLYLRTSAYLLVISLARVGISITWCWCHAHGCILRDGGVYLDMDTTRRHADADKLDKLQEDVVEANIEELASWLSSTNLADILSPILQPVGGQAWA</sequence>
<name>A0AA39J3N5_ARMTA</name>